<dbReference type="EMBL" id="JASZZN010000028">
    <property type="protein sequence ID" value="MDM4018943.1"/>
    <property type="molecule type" value="Genomic_DNA"/>
</dbReference>
<evidence type="ECO:0000313" key="3">
    <source>
        <dbReference type="Proteomes" id="UP001239462"/>
    </source>
</evidence>
<keyword evidence="2" id="KW-0328">Glycosyltransferase</keyword>
<keyword evidence="3" id="KW-1185">Reference proteome</keyword>
<feature type="domain" description="Glycosyl transferase family 1" evidence="1">
    <location>
        <begin position="194"/>
        <end position="357"/>
    </location>
</feature>
<organism evidence="2 3">
    <name type="scientific">Roseiconus lacunae</name>
    <dbReference type="NCBI Taxonomy" id="2605694"/>
    <lineage>
        <taxon>Bacteria</taxon>
        <taxon>Pseudomonadati</taxon>
        <taxon>Planctomycetota</taxon>
        <taxon>Planctomycetia</taxon>
        <taxon>Pirellulales</taxon>
        <taxon>Pirellulaceae</taxon>
        <taxon>Roseiconus</taxon>
    </lineage>
</organism>
<reference evidence="2 3" key="1">
    <citation type="submission" date="2023-06" db="EMBL/GenBank/DDBJ databases">
        <title>Roseiconus lacunae JC819 isolated from Gulf of Mannar region, Tamil Nadu.</title>
        <authorList>
            <person name="Pk S."/>
            <person name="Ch S."/>
            <person name="Ch V.R."/>
        </authorList>
    </citation>
    <scope>NUCLEOTIDE SEQUENCE [LARGE SCALE GENOMIC DNA]</scope>
    <source>
        <strain evidence="2 3">JC819</strain>
    </source>
</reference>
<dbReference type="InterPro" id="IPR001296">
    <property type="entry name" value="Glyco_trans_1"/>
</dbReference>
<protein>
    <submittedName>
        <fullName evidence="2">Glycosyltransferase</fullName>
        <ecNumber evidence="2">2.4.-.-</ecNumber>
    </submittedName>
</protein>
<dbReference type="Pfam" id="PF00534">
    <property type="entry name" value="Glycos_transf_1"/>
    <property type="match status" value="1"/>
</dbReference>
<gene>
    <name evidence="2" type="ORF">QTN89_26050</name>
</gene>
<evidence type="ECO:0000313" key="2">
    <source>
        <dbReference type="EMBL" id="MDM4018943.1"/>
    </source>
</evidence>
<dbReference type="GO" id="GO:0016757">
    <property type="term" value="F:glycosyltransferase activity"/>
    <property type="evidence" value="ECO:0007669"/>
    <property type="project" value="UniProtKB-KW"/>
</dbReference>
<dbReference type="Proteomes" id="UP001239462">
    <property type="component" value="Unassembled WGS sequence"/>
</dbReference>
<sequence length="383" mass="42921">MKVFIHSATECFTDHLPHGEGLIFYDYLDSLIARGYDFEGYSAKVSLKKELVGASIQTFESSFPLKSLHRFDYGKQINQRFREARRSGSRFDAVWRGNPFENLCPVAPSTDGLPLVVGPIFRSWPSDVRSSRIPYRPSHIASRLGARGWQQTLRKANLILSTSEELTRSFEARDDIRGRVITIPVIIERPTEIRPTIRPEGSRWQISWVGRLSPEKFPNVAIETIANLRNRGHDVHLRMAGDGALRESIETLVDKLGLTGCVDVLGAIPNKDVWKLHESCDLHLSTSKNEPYGRAILESMCAGCVPIAHNSGGPSEFLSNPEEAVLVEEHGVAAYADAISGLISHENRFKTMSQRATEAMRSYSKDSVGRRLDQEFQSLGERN</sequence>
<keyword evidence="2" id="KW-0808">Transferase</keyword>
<name>A0ABT7PR07_9BACT</name>
<accession>A0ABT7PR07</accession>
<evidence type="ECO:0000259" key="1">
    <source>
        <dbReference type="Pfam" id="PF00534"/>
    </source>
</evidence>
<dbReference type="CDD" id="cd03801">
    <property type="entry name" value="GT4_PimA-like"/>
    <property type="match status" value="1"/>
</dbReference>
<proteinExistence type="predicted"/>
<dbReference type="PANTHER" id="PTHR12526">
    <property type="entry name" value="GLYCOSYLTRANSFERASE"/>
    <property type="match status" value="1"/>
</dbReference>
<dbReference type="Gene3D" id="3.40.50.2000">
    <property type="entry name" value="Glycogen Phosphorylase B"/>
    <property type="match status" value="2"/>
</dbReference>
<dbReference type="RefSeq" id="WP_149498101.1">
    <property type="nucleotide sequence ID" value="NZ_JASZZN010000028.1"/>
</dbReference>
<dbReference type="SUPFAM" id="SSF53756">
    <property type="entry name" value="UDP-Glycosyltransferase/glycogen phosphorylase"/>
    <property type="match status" value="1"/>
</dbReference>
<dbReference type="EC" id="2.4.-.-" evidence="2"/>
<comment type="caution">
    <text evidence="2">The sequence shown here is derived from an EMBL/GenBank/DDBJ whole genome shotgun (WGS) entry which is preliminary data.</text>
</comment>